<keyword evidence="3 6" id="KW-0597">Phosphoprotein</keyword>
<dbReference type="PROSITE" id="PS50110">
    <property type="entry name" value="RESPONSE_REGULATORY"/>
    <property type="match status" value="1"/>
</dbReference>
<evidence type="ECO:0000256" key="4">
    <source>
        <dbReference type="ARBA" id="ARBA00022679"/>
    </source>
</evidence>
<reference evidence="10 11" key="1">
    <citation type="submission" date="2023-07" db="EMBL/GenBank/DDBJ databases">
        <title>Sorghum-associated microbial communities from plants grown in Nebraska, USA.</title>
        <authorList>
            <person name="Schachtman D."/>
        </authorList>
    </citation>
    <scope>NUCLEOTIDE SEQUENCE [LARGE SCALE GENOMIC DNA]</scope>
    <source>
        <strain evidence="10 11">BE316</strain>
    </source>
</reference>
<dbReference type="SMART" id="SM00448">
    <property type="entry name" value="REC"/>
    <property type="match status" value="1"/>
</dbReference>
<feature type="transmembrane region" description="Helical" evidence="7">
    <location>
        <begin position="87"/>
        <end position="111"/>
    </location>
</feature>
<evidence type="ECO:0000256" key="3">
    <source>
        <dbReference type="ARBA" id="ARBA00022553"/>
    </source>
</evidence>
<dbReference type="Gene3D" id="3.30.565.10">
    <property type="entry name" value="Histidine kinase-like ATPase, C-terminal domain"/>
    <property type="match status" value="1"/>
</dbReference>
<dbReference type="InterPro" id="IPR036097">
    <property type="entry name" value="HisK_dim/P_sf"/>
</dbReference>
<dbReference type="InterPro" id="IPR011006">
    <property type="entry name" value="CheY-like_superfamily"/>
</dbReference>
<dbReference type="Pfam" id="PF00072">
    <property type="entry name" value="Response_reg"/>
    <property type="match status" value="1"/>
</dbReference>
<keyword evidence="5 10" id="KW-0418">Kinase</keyword>
<dbReference type="Proteomes" id="UP001180825">
    <property type="component" value="Unassembled WGS sequence"/>
</dbReference>
<dbReference type="Pfam" id="PF00512">
    <property type="entry name" value="HisKA"/>
    <property type="match status" value="1"/>
</dbReference>
<dbReference type="PANTHER" id="PTHR43047">
    <property type="entry name" value="TWO-COMPONENT HISTIDINE PROTEIN KINASE"/>
    <property type="match status" value="1"/>
</dbReference>
<dbReference type="EC" id="2.7.13.3" evidence="2"/>
<dbReference type="Gene3D" id="3.40.50.2300">
    <property type="match status" value="1"/>
</dbReference>
<keyword evidence="7" id="KW-0812">Transmembrane</keyword>
<gene>
    <name evidence="10" type="ORF">J2X21_002205</name>
</gene>
<comment type="caution">
    <text evidence="10">The sequence shown here is derived from an EMBL/GenBank/DDBJ whole genome shotgun (WGS) entry which is preliminary data.</text>
</comment>
<dbReference type="SMART" id="SM00388">
    <property type="entry name" value="HisKA"/>
    <property type="match status" value="1"/>
</dbReference>
<dbReference type="SMART" id="SM00387">
    <property type="entry name" value="HATPase_c"/>
    <property type="match status" value="1"/>
</dbReference>
<evidence type="ECO:0000256" key="7">
    <source>
        <dbReference type="SAM" id="Phobius"/>
    </source>
</evidence>
<evidence type="ECO:0000256" key="1">
    <source>
        <dbReference type="ARBA" id="ARBA00000085"/>
    </source>
</evidence>
<dbReference type="SUPFAM" id="SSF52172">
    <property type="entry name" value="CheY-like"/>
    <property type="match status" value="1"/>
</dbReference>
<evidence type="ECO:0000256" key="5">
    <source>
        <dbReference type="ARBA" id="ARBA00022777"/>
    </source>
</evidence>
<evidence type="ECO:0000313" key="11">
    <source>
        <dbReference type="Proteomes" id="UP001180825"/>
    </source>
</evidence>
<name>A0ABU2A7A1_9BURK</name>
<keyword evidence="7" id="KW-1133">Transmembrane helix</keyword>
<accession>A0ABU2A7A1</accession>
<dbReference type="RefSeq" id="WP_310328446.1">
    <property type="nucleotide sequence ID" value="NZ_JAVDXV010000004.1"/>
</dbReference>
<dbReference type="SUPFAM" id="SSF47384">
    <property type="entry name" value="Homodimeric domain of signal transducing histidine kinase"/>
    <property type="match status" value="1"/>
</dbReference>
<dbReference type="PRINTS" id="PR00344">
    <property type="entry name" value="BCTRLSENSOR"/>
</dbReference>
<keyword evidence="11" id="KW-1185">Reference proteome</keyword>
<dbReference type="CDD" id="cd00082">
    <property type="entry name" value="HisKA"/>
    <property type="match status" value="1"/>
</dbReference>
<proteinExistence type="predicted"/>
<keyword evidence="4" id="KW-0808">Transferase</keyword>
<dbReference type="Pfam" id="PF02518">
    <property type="entry name" value="HATPase_c"/>
    <property type="match status" value="1"/>
</dbReference>
<dbReference type="CDD" id="cd00156">
    <property type="entry name" value="REC"/>
    <property type="match status" value="1"/>
</dbReference>
<dbReference type="PROSITE" id="PS50109">
    <property type="entry name" value="HIS_KIN"/>
    <property type="match status" value="1"/>
</dbReference>
<evidence type="ECO:0000313" key="10">
    <source>
        <dbReference type="EMBL" id="MDR7333071.1"/>
    </source>
</evidence>
<dbReference type="InterPro" id="IPR001789">
    <property type="entry name" value="Sig_transdc_resp-reg_receiver"/>
</dbReference>
<feature type="domain" description="Histidine kinase" evidence="8">
    <location>
        <begin position="235"/>
        <end position="449"/>
    </location>
</feature>
<dbReference type="InterPro" id="IPR003661">
    <property type="entry name" value="HisK_dim/P_dom"/>
</dbReference>
<protein>
    <recommendedName>
        <fullName evidence="2">histidine kinase</fullName>
        <ecNumber evidence="2">2.7.13.3</ecNumber>
    </recommendedName>
</protein>
<feature type="transmembrane region" description="Helical" evidence="7">
    <location>
        <begin position="21"/>
        <end position="42"/>
    </location>
</feature>
<evidence type="ECO:0000259" key="8">
    <source>
        <dbReference type="PROSITE" id="PS50109"/>
    </source>
</evidence>
<comment type="catalytic activity">
    <reaction evidence="1">
        <text>ATP + protein L-histidine = ADP + protein N-phospho-L-histidine.</text>
        <dbReference type="EC" id="2.7.13.3"/>
    </reaction>
</comment>
<dbReference type="PANTHER" id="PTHR43047:SF9">
    <property type="entry name" value="HISTIDINE KINASE"/>
    <property type="match status" value="1"/>
</dbReference>
<dbReference type="SUPFAM" id="SSF55874">
    <property type="entry name" value="ATPase domain of HSP90 chaperone/DNA topoisomerase II/histidine kinase"/>
    <property type="match status" value="1"/>
</dbReference>
<dbReference type="InterPro" id="IPR004358">
    <property type="entry name" value="Sig_transdc_His_kin-like_C"/>
</dbReference>
<sequence length="605" mass="64996">MRLPRRLAAWLQSQEAEQLDPLFRFTPMVATMATVAAIILFVTLRGEASPVVATLWVVTFTAVSLARIVGARRYLRLRPPRERLPVWALWAFGSTLLHVLLLGSVSLIWMHPTRSEAESLMHIVLASVSIGAAVHLPAFYPAFFVYVIGLMAPLALRDLWIGGGYHLTLALLVIATALYTLQAGWRQAQAHAQTRAERLKNAALIEALRLQNERTDAARRLAEQAHAAKARFFAAANHDLRQPLHAMGLLAHSLRAPGGLRHAGDVSARLVECVDSMAQIVDELVDLARVDVAPERQQRSHFVLAALLHETARAFEPQARGKGLAIEVDCDTATAVHSDRRLVARVLANLVSNAVRYTERGHVRLTGRTDGDTVQVTVQDSGIGIAEDELPRIFEEFYQVGNPARDRRLGVGLGLATVKRLSDALGLALQVQSSPGEGSQFSFSLPAGSIAPPPEAARPADHDPLAARRVLVVEDDADSRAALLGLLHGWGCDARAAGNVAGTRERLAEGFRPDAVLADLRLAGGASGIDAVAAVRAALAPQLPALVMTGDVGSEHARRAADAGLLVLAKPVKPMQLRAFLGQAFAAPDAADLPLRSIPARETPS</sequence>
<dbReference type="InterPro" id="IPR036890">
    <property type="entry name" value="HATPase_C_sf"/>
</dbReference>
<feature type="transmembrane region" description="Helical" evidence="7">
    <location>
        <begin position="48"/>
        <end position="66"/>
    </location>
</feature>
<feature type="transmembrane region" description="Helical" evidence="7">
    <location>
        <begin position="123"/>
        <end position="147"/>
    </location>
</feature>
<organism evidence="10 11">
    <name type="scientific">Roseateles asaccharophilus</name>
    <dbReference type="NCBI Taxonomy" id="582607"/>
    <lineage>
        <taxon>Bacteria</taxon>
        <taxon>Pseudomonadati</taxon>
        <taxon>Pseudomonadota</taxon>
        <taxon>Betaproteobacteria</taxon>
        <taxon>Burkholderiales</taxon>
        <taxon>Sphaerotilaceae</taxon>
        <taxon>Roseateles</taxon>
    </lineage>
</organism>
<feature type="transmembrane region" description="Helical" evidence="7">
    <location>
        <begin position="159"/>
        <end position="181"/>
    </location>
</feature>
<keyword evidence="7" id="KW-0472">Membrane</keyword>
<evidence type="ECO:0000256" key="2">
    <source>
        <dbReference type="ARBA" id="ARBA00012438"/>
    </source>
</evidence>
<dbReference type="EMBL" id="JAVDXV010000004">
    <property type="protein sequence ID" value="MDR7333071.1"/>
    <property type="molecule type" value="Genomic_DNA"/>
</dbReference>
<evidence type="ECO:0000259" key="9">
    <source>
        <dbReference type="PROSITE" id="PS50110"/>
    </source>
</evidence>
<evidence type="ECO:0000256" key="6">
    <source>
        <dbReference type="PROSITE-ProRule" id="PRU00169"/>
    </source>
</evidence>
<feature type="modified residue" description="4-aspartylphosphate" evidence="6">
    <location>
        <position position="519"/>
    </location>
</feature>
<dbReference type="Gene3D" id="1.10.287.130">
    <property type="match status" value="1"/>
</dbReference>
<dbReference type="InterPro" id="IPR005467">
    <property type="entry name" value="His_kinase_dom"/>
</dbReference>
<feature type="domain" description="Response regulatory" evidence="9">
    <location>
        <begin position="469"/>
        <end position="585"/>
    </location>
</feature>
<dbReference type="InterPro" id="IPR003594">
    <property type="entry name" value="HATPase_dom"/>
</dbReference>
<dbReference type="GO" id="GO:0016301">
    <property type="term" value="F:kinase activity"/>
    <property type="evidence" value="ECO:0007669"/>
    <property type="project" value="UniProtKB-KW"/>
</dbReference>